<evidence type="ECO:0000313" key="2">
    <source>
        <dbReference type="Proteomes" id="UP000814033"/>
    </source>
</evidence>
<reference evidence="1" key="1">
    <citation type="submission" date="2021-02" db="EMBL/GenBank/DDBJ databases">
        <authorList>
            <consortium name="DOE Joint Genome Institute"/>
            <person name="Ahrendt S."/>
            <person name="Looney B.P."/>
            <person name="Miyauchi S."/>
            <person name="Morin E."/>
            <person name="Drula E."/>
            <person name="Courty P.E."/>
            <person name="Chicoki N."/>
            <person name="Fauchery L."/>
            <person name="Kohler A."/>
            <person name="Kuo A."/>
            <person name="Labutti K."/>
            <person name="Pangilinan J."/>
            <person name="Lipzen A."/>
            <person name="Riley R."/>
            <person name="Andreopoulos W."/>
            <person name="He G."/>
            <person name="Johnson J."/>
            <person name="Barry K.W."/>
            <person name="Grigoriev I.V."/>
            <person name="Nagy L."/>
            <person name="Hibbett D."/>
            <person name="Henrissat B."/>
            <person name="Matheny P.B."/>
            <person name="Labbe J."/>
            <person name="Martin F."/>
        </authorList>
    </citation>
    <scope>NUCLEOTIDE SEQUENCE</scope>
    <source>
        <strain evidence="1">FP105234-sp</strain>
    </source>
</reference>
<organism evidence="1 2">
    <name type="scientific">Auriscalpium vulgare</name>
    <dbReference type="NCBI Taxonomy" id="40419"/>
    <lineage>
        <taxon>Eukaryota</taxon>
        <taxon>Fungi</taxon>
        <taxon>Dikarya</taxon>
        <taxon>Basidiomycota</taxon>
        <taxon>Agaricomycotina</taxon>
        <taxon>Agaricomycetes</taxon>
        <taxon>Russulales</taxon>
        <taxon>Auriscalpiaceae</taxon>
        <taxon>Auriscalpium</taxon>
    </lineage>
</organism>
<dbReference type="Proteomes" id="UP000814033">
    <property type="component" value="Unassembled WGS sequence"/>
</dbReference>
<gene>
    <name evidence="1" type="ORF">FA95DRAFT_1674307</name>
</gene>
<sequence length="498" mass="52915">MSSSSTEAPLSPDLEKNGASSTDVTKVGVAPAIAKPENAPSGAPVDPWDTDPENPRNWSSRKKWTMTAIVSAYNFVPPLASSMMAPALPQIAEHFNITSQTVVSLTLSIFLLSFAIGPLLFAPLSEVYGRTWVLHGGNLAFLAFSLGCAYSKNAGTLAAMRFMSGLAGSGPIACGGGSIGDLFAPRERAGAMAVFSLGPLVRPVVGPNAGGFIASTVGYKWIFITIAATCGVLAAAGLPLLRETYAPVIRVQRGDDGVKLPGLEGEGRGAVLRMIWLNTQRPIILLTRSFICFILSVYMSLIYGTYYLMFTTFPGLFLETYHFSVGVSGLAYLGLGIGFVLSTLIGAKAGNAIYQRLADRNGGVGKPEMRIPALIFGSFFIPVGLFWYGWSAEAKLHWIMPIIGTAIFAFGFMTAFLPIQLYLVDAFTYAASALAAASVLRSLFGFAFPLFGAQMFDALGTGGGNSLLGGLAIVLGIPFPIWIYFKGEDMRKGNPLNR</sequence>
<name>A0ACB8SD32_9AGAM</name>
<keyword evidence="2" id="KW-1185">Reference proteome</keyword>
<reference evidence="1" key="2">
    <citation type="journal article" date="2022" name="New Phytol.">
        <title>Evolutionary transition to the ectomycorrhizal habit in the genomes of a hyperdiverse lineage of mushroom-forming fungi.</title>
        <authorList>
            <person name="Looney B."/>
            <person name="Miyauchi S."/>
            <person name="Morin E."/>
            <person name="Drula E."/>
            <person name="Courty P.E."/>
            <person name="Kohler A."/>
            <person name="Kuo A."/>
            <person name="LaButti K."/>
            <person name="Pangilinan J."/>
            <person name="Lipzen A."/>
            <person name="Riley R."/>
            <person name="Andreopoulos W."/>
            <person name="He G."/>
            <person name="Johnson J."/>
            <person name="Nolan M."/>
            <person name="Tritt A."/>
            <person name="Barry K.W."/>
            <person name="Grigoriev I.V."/>
            <person name="Nagy L.G."/>
            <person name="Hibbett D."/>
            <person name="Henrissat B."/>
            <person name="Matheny P.B."/>
            <person name="Labbe J."/>
            <person name="Martin F.M."/>
        </authorList>
    </citation>
    <scope>NUCLEOTIDE SEQUENCE</scope>
    <source>
        <strain evidence="1">FP105234-sp</strain>
    </source>
</reference>
<proteinExistence type="predicted"/>
<dbReference type="EMBL" id="MU275839">
    <property type="protein sequence ID" value="KAI0053811.1"/>
    <property type="molecule type" value="Genomic_DNA"/>
</dbReference>
<comment type="caution">
    <text evidence="1">The sequence shown here is derived from an EMBL/GenBank/DDBJ whole genome shotgun (WGS) entry which is preliminary data.</text>
</comment>
<protein>
    <submittedName>
        <fullName evidence="1">Multidrug resistance protein 4</fullName>
    </submittedName>
</protein>
<evidence type="ECO:0000313" key="1">
    <source>
        <dbReference type="EMBL" id="KAI0053811.1"/>
    </source>
</evidence>
<accession>A0ACB8SD32</accession>